<keyword evidence="4" id="KW-0186">Copper</keyword>
<comment type="similarity">
    <text evidence="1">Belongs to the multicopper oxidase family.</text>
</comment>
<dbReference type="RefSeq" id="XP_016624008.1">
    <property type="nucleotide sequence ID" value="XM_016760487.1"/>
</dbReference>
<evidence type="ECO:0000256" key="4">
    <source>
        <dbReference type="ARBA" id="ARBA00023008"/>
    </source>
</evidence>
<dbReference type="PROSITE" id="PS00080">
    <property type="entry name" value="MULTICOPPER_OXIDASE2"/>
    <property type="match status" value="1"/>
</dbReference>
<dbReference type="AlphaFoldDB" id="A0A0D2IKJ0"/>
<reference evidence="10" key="1">
    <citation type="submission" date="2015-01" db="EMBL/GenBank/DDBJ databases">
        <title>The Genome Sequence of Cladophialophora bantiana CBS 173.52.</title>
        <authorList>
            <consortium name="The Broad Institute Genomics Platform"/>
            <person name="Cuomo C."/>
            <person name="de Hoog S."/>
            <person name="Gorbushina A."/>
            <person name="Stielow B."/>
            <person name="Teixiera M."/>
            <person name="Abouelleil A."/>
            <person name="Chapman S.B."/>
            <person name="Priest M."/>
            <person name="Young S.K."/>
            <person name="Wortman J."/>
            <person name="Nusbaum C."/>
            <person name="Birren B."/>
        </authorList>
    </citation>
    <scope>NUCLEOTIDE SEQUENCE [LARGE SCALE GENOMIC DNA]</scope>
    <source>
        <strain evidence="10">CBS 173.52</strain>
    </source>
</reference>
<dbReference type="CDD" id="cd04205">
    <property type="entry name" value="CuRO_2_LCC_like"/>
    <property type="match status" value="1"/>
</dbReference>
<dbReference type="EMBL" id="KN846982">
    <property type="protein sequence ID" value="KIW97339.1"/>
    <property type="molecule type" value="Genomic_DNA"/>
</dbReference>
<evidence type="ECO:0000256" key="1">
    <source>
        <dbReference type="ARBA" id="ARBA00010609"/>
    </source>
</evidence>
<keyword evidence="3" id="KW-0560">Oxidoreductase</keyword>
<evidence type="ECO:0000256" key="3">
    <source>
        <dbReference type="ARBA" id="ARBA00023002"/>
    </source>
</evidence>
<dbReference type="VEuPathDB" id="FungiDB:Z519_02731"/>
<evidence type="ECO:0000259" key="8">
    <source>
        <dbReference type="Pfam" id="PF07731"/>
    </source>
</evidence>
<dbReference type="OrthoDB" id="2121828at2759"/>
<dbReference type="PANTHER" id="PTHR11709">
    <property type="entry name" value="MULTI-COPPER OXIDASE"/>
    <property type="match status" value="1"/>
</dbReference>
<proteinExistence type="inferred from homology"/>
<dbReference type="InterPro" id="IPR001117">
    <property type="entry name" value="Cu-oxidase_2nd"/>
</dbReference>
<evidence type="ECO:0000259" key="7">
    <source>
        <dbReference type="Pfam" id="PF00394"/>
    </source>
</evidence>
<dbReference type="Gene3D" id="2.60.40.420">
    <property type="entry name" value="Cupredoxins - blue copper proteins"/>
    <property type="match status" value="3"/>
</dbReference>
<dbReference type="CDD" id="cd13910">
    <property type="entry name" value="CuRO_3_MCO_like_4"/>
    <property type="match status" value="1"/>
</dbReference>
<evidence type="ECO:0008006" key="12">
    <source>
        <dbReference type="Google" id="ProtNLM"/>
    </source>
</evidence>
<feature type="compositionally biased region" description="Basic residues" evidence="5">
    <location>
        <begin position="1"/>
        <end position="12"/>
    </location>
</feature>
<dbReference type="HOGENOM" id="CLU_006504_7_2_1"/>
<accession>A0A0D2IKJ0</accession>
<evidence type="ECO:0000313" key="10">
    <source>
        <dbReference type="EMBL" id="KIW97339.1"/>
    </source>
</evidence>
<evidence type="ECO:0000256" key="2">
    <source>
        <dbReference type="ARBA" id="ARBA00022723"/>
    </source>
</evidence>
<name>A0A0D2IKJ0_CLAB1</name>
<keyword evidence="6" id="KW-0472">Membrane</keyword>
<feature type="region of interest" description="Disordered" evidence="5">
    <location>
        <begin position="1"/>
        <end position="27"/>
    </location>
</feature>
<dbReference type="InterPro" id="IPR002355">
    <property type="entry name" value="Cu_oxidase_Cu_BS"/>
</dbReference>
<feature type="domain" description="Plastocyanin-like" evidence="9">
    <location>
        <begin position="129"/>
        <end position="240"/>
    </location>
</feature>
<dbReference type="Pfam" id="PF07731">
    <property type="entry name" value="Cu-oxidase_2"/>
    <property type="match status" value="1"/>
</dbReference>
<keyword evidence="2" id="KW-0479">Metal-binding</keyword>
<dbReference type="CDD" id="cd04206">
    <property type="entry name" value="CuRO_1_LCC_like"/>
    <property type="match status" value="1"/>
</dbReference>
<gene>
    <name evidence="10" type="ORF">Z519_02731</name>
</gene>
<keyword evidence="6" id="KW-0812">Transmembrane</keyword>
<evidence type="ECO:0000256" key="6">
    <source>
        <dbReference type="SAM" id="Phobius"/>
    </source>
</evidence>
<sequence>MERTNSRRRKVGVSKVGDSRNTIPSAPPALARTARDEFSAPIEAPSWDFKTAGYFSGMLMFLLLSTLLLGQFGSDSSLLRAVKNILWRSDLRNHEQPLGDIAVKLHPDAHVRRPPTTLTFNWEITKGFRYPDGVRKEVYLINGQFPGETIEARSGDRIVVNVTNLLIDEGLAIHWHGLRMKGANDMDGAVGLTQDPIPRGQSYLYNFTIGEEESGTFWYHGHEKTQRDDGLYGGLVVHRPLHQLNEKETYHYDEEILLLIGDWYHRPSTEVLRWYMNSRSFGNEPVPDSLVVNGKGDFSCDMAVPARPVDCIPSIERTDLPLLRVESIKRYRLRLVNTGSLTGFSIKMDNASLSPFQVDAGHEITKIGARGVGIVYPGERVDAILQTGLSDTQCHLKIEMDDENFKYPNPALNPLQTFPVKIGSDSASKRQVLRPELKYYNLQAALPNHSSPIAWSDEPLKFVLYTTTLKLARHHNIPMGFINHTSWSPQSPPLISLAREQYDQNQLSPHIPFSEDDGAAIAGDAGGWVEVVINNLDDGGHPFHLHGHSFYVVSVFPPPIPWSSEKPSFTAGGSAMYNYDPFASPPSESPAGPYNLVNPVMKDTVFVPQRGYVVIRFRADNKGTWMMHCHVGWHLGSGMAMSWEVS</sequence>
<keyword evidence="6" id="KW-1133">Transmembrane helix</keyword>
<dbReference type="PANTHER" id="PTHR11709:SF414">
    <property type="entry name" value="ADR239WP"/>
    <property type="match status" value="1"/>
</dbReference>
<dbReference type="Pfam" id="PF07732">
    <property type="entry name" value="Cu-oxidase_3"/>
    <property type="match status" value="1"/>
</dbReference>
<feature type="transmembrane region" description="Helical" evidence="6">
    <location>
        <begin position="52"/>
        <end position="73"/>
    </location>
</feature>
<dbReference type="GO" id="GO:0016491">
    <property type="term" value="F:oxidoreductase activity"/>
    <property type="evidence" value="ECO:0007669"/>
    <property type="project" value="UniProtKB-KW"/>
</dbReference>
<dbReference type="InterPro" id="IPR045087">
    <property type="entry name" value="Cu-oxidase_fam"/>
</dbReference>
<dbReference type="InterPro" id="IPR011706">
    <property type="entry name" value="Cu-oxidase_C"/>
</dbReference>
<evidence type="ECO:0000256" key="5">
    <source>
        <dbReference type="SAM" id="MobiDB-lite"/>
    </source>
</evidence>
<dbReference type="GeneID" id="27695659"/>
<evidence type="ECO:0000259" key="9">
    <source>
        <dbReference type="Pfam" id="PF07732"/>
    </source>
</evidence>
<dbReference type="SUPFAM" id="SSF49503">
    <property type="entry name" value="Cupredoxins"/>
    <property type="match status" value="3"/>
</dbReference>
<feature type="domain" description="Plastocyanin-like" evidence="7">
    <location>
        <begin position="255"/>
        <end position="385"/>
    </location>
</feature>
<dbReference type="GO" id="GO:0005507">
    <property type="term" value="F:copper ion binding"/>
    <property type="evidence" value="ECO:0007669"/>
    <property type="project" value="InterPro"/>
</dbReference>
<organism evidence="10 11">
    <name type="scientific">Cladophialophora bantiana (strain ATCC 10958 / CBS 173.52 / CDC B-1940 / NIH 8579)</name>
    <name type="common">Xylohypha bantiana</name>
    <dbReference type="NCBI Taxonomy" id="1442370"/>
    <lineage>
        <taxon>Eukaryota</taxon>
        <taxon>Fungi</taxon>
        <taxon>Dikarya</taxon>
        <taxon>Ascomycota</taxon>
        <taxon>Pezizomycotina</taxon>
        <taxon>Eurotiomycetes</taxon>
        <taxon>Chaetothyriomycetidae</taxon>
        <taxon>Chaetothyriales</taxon>
        <taxon>Herpotrichiellaceae</taxon>
        <taxon>Cladophialophora</taxon>
    </lineage>
</organism>
<protein>
    <recommendedName>
        <fullName evidence="12">Multicopper oxidase</fullName>
    </recommendedName>
</protein>
<evidence type="ECO:0000313" key="11">
    <source>
        <dbReference type="Proteomes" id="UP000053789"/>
    </source>
</evidence>
<dbReference type="Proteomes" id="UP000053789">
    <property type="component" value="Unassembled WGS sequence"/>
</dbReference>
<feature type="domain" description="Plastocyanin-like" evidence="8">
    <location>
        <begin position="489"/>
        <end position="645"/>
    </location>
</feature>
<dbReference type="InterPro" id="IPR008972">
    <property type="entry name" value="Cupredoxin"/>
</dbReference>
<dbReference type="InterPro" id="IPR011707">
    <property type="entry name" value="Cu-oxidase-like_N"/>
</dbReference>
<dbReference type="Pfam" id="PF00394">
    <property type="entry name" value="Cu-oxidase"/>
    <property type="match status" value="1"/>
</dbReference>
<keyword evidence="11" id="KW-1185">Reference proteome</keyword>